<dbReference type="EMBL" id="BART01032867">
    <property type="protein sequence ID" value="GAH15503.1"/>
    <property type="molecule type" value="Genomic_DNA"/>
</dbReference>
<evidence type="ECO:0008006" key="2">
    <source>
        <dbReference type="Google" id="ProtNLM"/>
    </source>
</evidence>
<protein>
    <recommendedName>
        <fullName evidence="2">GAF domain-containing protein</fullName>
    </recommendedName>
</protein>
<name>X1F403_9ZZZZ</name>
<proteinExistence type="predicted"/>
<feature type="non-terminal residue" evidence="1">
    <location>
        <position position="181"/>
    </location>
</feature>
<sequence length="181" mass="20240">MIGALVLGRLLNKQISEELAARTAPREEPVPGGEYDLEKEMKRYLPEYGERFDEAYKKLLPQDLFALFKAAREIPTALHLKETLRLSAQTISDIMKVSELIIFLKDEKARGLKARMGYDAQGPMSKETLEDIKVEKGRGEVWMASEFGTSSLINTPKPGSGIIFPLVSKGETVGVIEIRSR</sequence>
<dbReference type="Gene3D" id="3.30.450.40">
    <property type="match status" value="1"/>
</dbReference>
<accession>X1F403</accession>
<dbReference type="SUPFAM" id="SSF55781">
    <property type="entry name" value="GAF domain-like"/>
    <property type="match status" value="1"/>
</dbReference>
<dbReference type="InterPro" id="IPR029016">
    <property type="entry name" value="GAF-like_dom_sf"/>
</dbReference>
<dbReference type="AlphaFoldDB" id="X1F403"/>
<evidence type="ECO:0000313" key="1">
    <source>
        <dbReference type="EMBL" id="GAH15503.1"/>
    </source>
</evidence>
<gene>
    <name evidence="1" type="ORF">S01H4_56675</name>
</gene>
<comment type="caution">
    <text evidence="1">The sequence shown here is derived from an EMBL/GenBank/DDBJ whole genome shotgun (WGS) entry which is preliminary data.</text>
</comment>
<organism evidence="1">
    <name type="scientific">marine sediment metagenome</name>
    <dbReference type="NCBI Taxonomy" id="412755"/>
    <lineage>
        <taxon>unclassified sequences</taxon>
        <taxon>metagenomes</taxon>
        <taxon>ecological metagenomes</taxon>
    </lineage>
</organism>
<reference evidence="1" key="1">
    <citation type="journal article" date="2014" name="Front. Microbiol.">
        <title>High frequency of phylogenetically diverse reductive dehalogenase-homologous genes in deep subseafloor sedimentary metagenomes.</title>
        <authorList>
            <person name="Kawai M."/>
            <person name="Futagami T."/>
            <person name="Toyoda A."/>
            <person name="Takaki Y."/>
            <person name="Nishi S."/>
            <person name="Hori S."/>
            <person name="Arai W."/>
            <person name="Tsubouchi T."/>
            <person name="Morono Y."/>
            <person name="Uchiyama I."/>
            <person name="Ito T."/>
            <person name="Fujiyama A."/>
            <person name="Inagaki F."/>
            <person name="Takami H."/>
        </authorList>
    </citation>
    <scope>NUCLEOTIDE SEQUENCE</scope>
    <source>
        <strain evidence="1">Expedition CK06-06</strain>
    </source>
</reference>